<name>A0A3S5DJ83_AVIVO</name>
<proteinExistence type="predicted"/>
<organism evidence="1 2">
    <name type="scientific">Avibacterium volantium</name>
    <name type="common">Pasteurella volantium</name>
    <dbReference type="NCBI Taxonomy" id="762"/>
    <lineage>
        <taxon>Bacteria</taxon>
        <taxon>Pseudomonadati</taxon>
        <taxon>Pseudomonadota</taxon>
        <taxon>Gammaproteobacteria</taxon>
        <taxon>Pasteurellales</taxon>
        <taxon>Pasteurellaceae</taxon>
        <taxon>Avibacterium</taxon>
    </lineage>
</organism>
<dbReference type="Proteomes" id="UP000268198">
    <property type="component" value="Chromosome"/>
</dbReference>
<reference evidence="1 2" key="1">
    <citation type="submission" date="2018-12" db="EMBL/GenBank/DDBJ databases">
        <authorList>
            <consortium name="Pathogen Informatics"/>
        </authorList>
    </citation>
    <scope>NUCLEOTIDE SEQUENCE [LARGE SCALE GENOMIC DNA]</scope>
    <source>
        <strain evidence="1 2">NCTC3438</strain>
    </source>
</reference>
<accession>A0A3S5DJ83</accession>
<evidence type="ECO:0000313" key="2">
    <source>
        <dbReference type="Proteomes" id="UP000268198"/>
    </source>
</evidence>
<dbReference type="AlphaFoldDB" id="A0A3S5DJ83"/>
<gene>
    <name evidence="1" type="ORF">NCTC3438_00750</name>
</gene>
<protein>
    <submittedName>
        <fullName evidence="1">Transposase and inactivated derivatives</fullName>
    </submittedName>
</protein>
<dbReference type="KEGG" id="avt:NCTC3438_00750"/>
<evidence type="ECO:0000313" key="1">
    <source>
        <dbReference type="EMBL" id="VEB22977.1"/>
    </source>
</evidence>
<sequence length="84" mass="9620">MWLKLGGRLLKRNGKIYTVAIPNTQSTTLLPIIQELVKPSSIVYMDTYRSYDVLDTSKFSYFRLFGAKQNAIYANLIVSPLNFI</sequence>
<dbReference type="EMBL" id="LR134167">
    <property type="protein sequence ID" value="VEB22977.1"/>
    <property type="molecule type" value="Genomic_DNA"/>
</dbReference>
<keyword evidence="2" id="KW-1185">Reference proteome</keyword>